<protein>
    <submittedName>
        <fullName evidence="2">Unannotated protein</fullName>
    </submittedName>
</protein>
<name>A0A6J7KL18_9ZZZZ</name>
<evidence type="ECO:0000256" key="1">
    <source>
        <dbReference type="SAM" id="MobiDB-lite"/>
    </source>
</evidence>
<evidence type="ECO:0000313" key="2">
    <source>
        <dbReference type="EMBL" id="CAB4956145.1"/>
    </source>
</evidence>
<sequence length="244" mass="25469">MSALRATMRWAPTASESVSAGRRPDGTTATVTPTANRNPSDAGVPTSKAMRKNTTPTETAMSAMTREIRSSSRRSGVVGGRARRVRPAIPASRVSAPVARTMASPSPSTTKLPPKSASPTSGCSERLSPVNDETSMASECTTSRVQSAESWSPPASRTRSPMTRSSAAITSSCPSRRTVARRGIIERNRSAACSARCCSKNANSALIVITTITATPSCGIPAMKASAAATQKSAAKKWVNSARR</sequence>
<feature type="region of interest" description="Disordered" evidence="1">
    <location>
        <begin position="1"/>
        <end position="174"/>
    </location>
</feature>
<dbReference type="EMBL" id="CAFBNC010000170">
    <property type="protein sequence ID" value="CAB4956145.1"/>
    <property type="molecule type" value="Genomic_DNA"/>
</dbReference>
<reference evidence="2" key="1">
    <citation type="submission" date="2020-05" db="EMBL/GenBank/DDBJ databases">
        <authorList>
            <person name="Chiriac C."/>
            <person name="Salcher M."/>
            <person name="Ghai R."/>
            <person name="Kavagutti S V."/>
        </authorList>
    </citation>
    <scope>NUCLEOTIDE SEQUENCE</scope>
</reference>
<feature type="compositionally biased region" description="Polar residues" evidence="1">
    <location>
        <begin position="27"/>
        <end position="39"/>
    </location>
</feature>
<dbReference type="AlphaFoldDB" id="A0A6J7KL18"/>
<feature type="compositionally biased region" description="Polar residues" evidence="1">
    <location>
        <begin position="52"/>
        <end position="62"/>
    </location>
</feature>
<feature type="compositionally biased region" description="Low complexity" evidence="1">
    <location>
        <begin position="103"/>
        <end position="121"/>
    </location>
</feature>
<feature type="compositionally biased region" description="Polar residues" evidence="1">
    <location>
        <begin position="131"/>
        <end position="174"/>
    </location>
</feature>
<gene>
    <name evidence="2" type="ORF">UFOPK3733_02171</name>
</gene>
<organism evidence="2">
    <name type="scientific">freshwater metagenome</name>
    <dbReference type="NCBI Taxonomy" id="449393"/>
    <lineage>
        <taxon>unclassified sequences</taxon>
        <taxon>metagenomes</taxon>
        <taxon>ecological metagenomes</taxon>
    </lineage>
</organism>
<accession>A0A6J7KL18</accession>
<proteinExistence type="predicted"/>